<dbReference type="Pfam" id="PF02223">
    <property type="entry name" value="Thymidylate_kin"/>
    <property type="match status" value="1"/>
</dbReference>
<dbReference type="OrthoDB" id="9774907at2"/>
<dbReference type="GO" id="GO:0006227">
    <property type="term" value="P:dUDP biosynthetic process"/>
    <property type="evidence" value="ECO:0007669"/>
    <property type="project" value="TreeGrafter"/>
</dbReference>
<dbReference type="InterPro" id="IPR018094">
    <property type="entry name" value="Thymidylate_kinase"/>
</dbReference>
<dbReference type="FunFam" id="3.40.50.300:FF:000225">
    <property type="entry name" value="Thymidylate kinase"/>
    <property type="match status" value="1"/>
</dbReference>
<organism evidence="13 14">
    <name type="scientific">Alteribacillus bidgolensis</name>
    <dbReference type="NCBI Taxonomy" id="930129"/>
    <lineage>
        <taxon>Bacteria</taxon>
        <taxon>Bacillati</taxon>
        <taxon>Bacillota</taxon>
        <taxon>Bacilli</taxon>
        <taxon>Bacillales</taxon>
        <taxon>Bacillaceae</taxon>
        <taxon>Alteribacillus</taxon>
    </lineage>
</organism>
<evidence type="ECO:0000256" key="2">
    <source>
        <dbReference type="ARBA" id="ARBA00012980"/>
    </source>
</evidence>
<evidence type="ECO:0000256" key="5">
    <source>
        <dbReference type="ARBA" id="ARBA00022727"/>
    </source>
</evidence>
<feature type="domain" description="Thymidylate kinase-like" evidence="12">
    <location>
        <begin position="11"/>
        <end position="201"/>
    </location>
</feature>
<dbReference type="Proteomes" id="UP000199017">
    <property type="component" value="Unassembled WGS sequence"/>
</dbReference>
<comment type="catalytic activity">
    <reaction evidence="9 11">
        <text>dTMP + ATP = dTDP + ADP</text>
        <dbReference type="Rhea" id="RHEA:13517"/>
        <dbReference type="ChEBI" id="CHEBI:30616"/>
        <dbReference type="ChEBI" id="CHEBI:58369"/>
        <dbReference type="ChEBI" id="CHEBI:63528"/>
        <dbReference type="ChEBI" id="CHEBI:456216"/>
        <dbReference type="EC" id="2.7.4.9"/>
    </reaction>
</comment>
<keyword evidence="5 11" id="KW-0545">Nucleotide biosynthesis</keyword>
<dbReference type="GO" id="GO:0004798">
    <property type="term" value="F:dTMP kinase activity"/>
    <property type="evidence" value="ECO:0007669"/>
    <property type="project" value="UniProtKB-UniRule"/>
</dbReference>
<protein>
    <recommendedName>
        <fullName evidence="3 11">Thymidylate kinase</fullName>
        <ecNumber evidence="2 11">2.7.4.9</ecNumber>
    </recommendedName>
    <alternativeName>
        <fullName evidence="11">dTMP kinase</fullName>
    </alternativeName>
</protein>
<keyword evidence="8 11" id="KW-0067">ATP-binding</keyword>
<comment type="function">
    <text evidence="10 11">Phosphorylation of dTMP to form dTDP in both de novo and salvage pathways of dTTP synthesis.</text>
</comment>
<dbReference type="EMBL" id="FNDU01000016">
    <property type="protein sequence ID" value="SDI96891.1"/>
    <property type="molecule type" value="Genomic_DNA"/>
</dbReference>
<comment type="similarity">
    <text evidence="1 11">Belongs to the thymidylate kinase family.</text>
</comment>
<keyword evidence="6 11" id="KW-0547">Nucleotide-binding</keyword>
<dbReference type="RefSeq" id="WP_091587547.1">
    <property type="nucleotide sequence ID" value="NZ_FNDU01000016.1"/>
</dbReference>
<evidence type="ECO:0000256" key="10">
    <source>
        <dbReference type="ARBA" id="ARBA00057735"/>
    </source>
</evidence>
<dbReference type="InterPro" id="IPR027417">
    <property type="entry name" value="P-loop_NTPase"/>
</dbReference>
<dbReference type="GO" id="GO:0006235">
    <property type="term" value="P:dTTP biosynthetic process"/>
    <property type="evidence" value="ECO:0007669"/>
    <property type="project" value="UniProtKB-UniRule"/>
</dbReference>
<dbReference type="InterPro" id="IPR018095">
    <property type="entry name" value="Thymidylate_kin_CS"/>
</dbReference>
<name>A0A1G8PWN8_9BACI</name>
<proteinExistence type="inferred from homology"/>
<dbReference type="InterPro" id="IPR039430">
    <property type="entry name" value="Thymidylate_kin-like_dom"/>
</dbReference>
<dbReference type="PANTHER" id="PTHR10344">
    <property type="entry name" value="THYMIDYLATE KINASE"/>
    <property type="match status" value="1"/>
</dbReference>
<evidence type="ECO:0000256" key="4">
    <source>
        <dbReference type="ARBA" id="ARBA00022679"/>
    </source>
</evidence>
<reference evidence="13 14" key="1">
    <citation type="submission" date="2016-10" db="EMBL/GenBank/DDBJ databases">
        <authorList>
            <person name="de Groot N.N."/>
        </authorList>
    </citation>
    <scope>NUCLEOTIDE SEQUENCE [LARGE SCALE GENOMIC DNA]</scope>
    <source>
        <strain evidence="14">P4B,CCM 7963,CECT 7998,DSM 25260,IBRC-M 10614,KCTC 13821</strain>
    </source>
</reference>
<dbReference type="PANTHER" id="PTHR10344:SF4">
    <property type="entry name" value="UMP-CMP KINASE 2, MITOCHONDRIAL"/>
    <property type="match status" value="1"/>
</dbReference>
<evidence type="ECO:0000256" key="1">
    <source>
        <dbReference type="ARBA" id="ARBA00009776"/>
    </source>
</evidence>
<evidence type="ECO:0000256" key="9">
    <source>
        <dbReference type="ARBA" id="ARBA00048743"/>
    </source>
</evidence>
<accession>A0A1G8PWN8</accession>
<gene>
    <name evidence="11" type="primary">tmk</name>
    <name evidence="13" type="ORF">SAMN05216352_11658</name>
</gene>
<evidence type="ECO:0000313" key="14">
    <source>
        <dbReference type="Proteomes" id="UP000199017"/>
    </source>
</evidence>
<evidence type="ECO:0000256" key="8">
    <source>
        <dbReference type="ARBA" id="ARBA00022840"/>
    </source>
</evidence>
<evidence type="ECO:0000256" key="7">
    <source>
        <dbReference type="ARBA" id="ARBA00022777"/>
    </source>
</evidence>
<evidence type="ECO:0000313" key="13">
    <source>
        <dbReference type="EMBL" id="SDI96891.1"/>
    </source>
</evidence>
<dbReference type="CDD" id="cd01672">
    <property type="entry name" value="TMPK"/>
    <property type="match status" value="1"/>
</dbReference>
<dbReference type="SUPFAM" id="SSF52540">
    <property type="entry name" value="P-loop containing nucleoside triphosphate hydrolases"/>
    <property type="match status" value="1"/>
</dbReference>
<dbReference type="STRING" id="930129.SAMN05216352_11658"/>
<feature type="binding site" evidence="11">
    <location>
        <begin position="13"/>
        <end position="20"/>
    </location>
    <ligand>
        <name>ATP</name>
        <dbReference type="ChEBI" id="CHEBI:30616"/>
    </ligand>
</feature>
<keyword evidence="14" id="KW-1185">Reference proteome</keyword>
<dbReference type="EC" id="2.7.4.9" evidence="2 11"/>
<dbReference type="GO" id="GO:0005524">
    <property type="term" value="F:ATP binding"/>
    <property type="evidence" value="ECO:0007669"/>
    <property type="project" value="UniProtKB-UniRule"/>
</dbReference>
<keyword evidence="7 11" id="KW-0418">Kinase</keyword>
<dbReference type="HAMAP" id="MF_00165">
    <property type="entry name" value="Thymidylate_kinase"/>
    <property type="match status" value="1"/>
</dbReference>
<dbReference type="GO" id="GO:0006233">
    <property type="term" value="P:dTDP biosynthetic process"/>
    <property type="evidence" value="ECO:0007669"/>
    <property type="project" value="InterPro"/>
</dbReference>
<keyword evidence="4 11" id="KW-0808">Transferase</keyword>
<dbReference type="Gene3D" id="3.40.50.300">
    <property type="entry name" value="P-loop containing nucleotide triphosphate hydrolases"/>
    <property type="match status" value="1"/>
</dbReference>
<dbReference type="GO" id="GO:0005829">
    <property type="term" value="C:cytosol"/>
    <property type="evidence" value="ECO:0007669"/>
    <property type="project" value="TreeGrafter"/>
</dbReference>
<dbReference type="PROSITE" id="PS01331">
    <property type="entry name" value="THYMIDYLATE_KINASE"/>
    <property type="match status" value="1"/>
</dbReference>
<evidence type="ECO:0000256" key="6">
    <source>
        <dbReference type="ARBA" id="ARBA00022741"/>
    </source>
</evidence>
<sequence>MRADSGVFITFEGCEGAGKSTVIEHILNILDSEGRRVIKTREPGGIDIAEKIRTIILNPEHIKMEERTEALLYAAARRQHLMEKVVPALEQGYIVLCDRFIDSSLAYQGYARGIGMEEVYNINEFAIGEYMPDRTIYLDIVPERGLSRIHQNKEREFNRLDQETIEFHKKVFEAYHLLLERFPNRMFKIDADQSVELVVDEAVTHIQSLFND</sequence>
<evidence type="ECO:0000256" key="11">
    <source>
        <dbReference type="HAMAP-Rule" id="MF_00165"/>
    </source>
</evidence>
<evidence type="ECO:0000256" key="3">
    <source>
        <dbReference type="ARBA" id="ARBA00017144"/>
    </source>
</evidence>
<dbReference type="NCBIfam" id="TIGR00041">
    <property type="entry name" value="DTMP_kinase"/>
    <property type="match status" value="1"/>
</dbReference>
<dbReference type="AlphaFoldDB" id="A0A1G8PWN8"/>
<evidence type="ECO:0000259" key="12">
    <source>
        <dbReference type="Pfam" id="PF02223"/>
    </source>
</evidence>